<comment type="similarity">
    <text evidence="1">Belongs to the PPR family. P subfamily.</text>
</comment>
<dbReference type="STRING" id="22663.A0A218W216"/>
<evidence type="ECO:0000313" key="3">
    <source>
        <dbReference type="EMBL" id="OWM66508.1"/>
    </source>
</evidence>
<evidence type="ECO:0000313" key="6">
    <source>
        <dbReference type="Proteomes" id="UP000233551"/>
    </source>
</evidence>
<reference evidence="3" key="2">
    <citation type="submission" date="2017-06" db="EMBL/GenBank/DDBJ databases">
        <title>The pomegranate genome and the genomics of punicalagin biosynthesis.</title>
        <authorList>
            <person name="Xu C."/>
        </authorList>
    </citation>
    <scope>NUCLEOTIDE SEQUENCE [LARGE SCALE GENOMIC DNA]</scope>
    <source>
        <tissue evidence="3">Fresh leaf</tissue>
    </source>
</reference>
<dbReference type="InterPro" id="IPR002885">
    <property type="entry name" value="PPR_rpt"/>
</dbReference>
<reference evidence="4 6" key="3">
    <citation type="submission" date="2017-11" db="EMBL/GenBank/DDBJ databases">
        <title>De-novo sequencing of pomegranate (Punica granatum L.) genome.</title>
        <authorList>
            <person name="Akparov Z."/>
            <person name="Amiraslanov A."/>
            <person name="Hajiyeva S."/>
            <person name="Abbasov M."/>
            <person name="Kaur K."/>
            <person name="Hamwieh A."/>
            <person name="Solovyev V."/>
            <person name="Salamov A."/>
            <person name="Braich B."/>
            <person name="Kosarev P."/>
            <person name="Mahmoud A."/>
            <person name="Hajiyev E."/>
            <person name="Babayeva S."/>
            <person name="Izzatullayeva V."/>
            <person name="Mammadov A."/>
            <person name="Mammadov A."/>
            <person name="Sharifova S."/>
            <person name="Ojaghi J."/>
            <person name="Eynullazada K."/>
            <person name="Bayramov B."/>
            <person name="Abdulazimova A."/>
            <person name="Shahmuradov I."/>
        </authorList>
    </citation>
    <scope>NUCLEOTIDE SEQUENCE [LARGE SCALE GENOMIC DNA]</scope>
    <source>
        <strain evidence="4">AG2017</strain>
        <strain evidence="6">cv. AG2017</strain>
        <tissue evidence="4">Leaf</tissue>
    </source>
</reference>
<sequence>MGHNGPASVIWAPMERNPEHLLWPAHEATEWPARQRRSFHPPPRRTASSLRLEEANELVDQLLRDVTELDAVSYNRNIDLRCKESEFEYAYQLLDELEKGGLGCDIFTHSTIVDGLCKTGDSEGALRHFKYIYGFFGF</sequence>
<evidence type="ECO:0000313" key="5">
    <source>
        <dbReference type="Proteomes" id="UP000197138"/>
    </source>
</evidence>
<dbReference type="PANTHER" id="PTHR47936:SF1">
    <property type="entry name" value="PENTATRICOPEPTIDE REPEAT-CONTAINING PROTEIN GUN1, CHLOROPLASTIC"/>
    <property type="match status" value="1"/>
</dbReference>
<protein>
    <recommendedName>
        <fullName evidence="7">Pentatricopeptide repeat-containing protein</fullName>
    </recommendedName>
</protein>
<comment type="caution">
    <text evidence="3">The sequence shown here is derived from an EMBL/GenBank/DDBJ whole genome shotgun (WGS) entry which is preliminary data.</text>
</comment>
<dbReference type="AlphaFoldDB" id="A0A218W216"/>
<keyword evidence="2" id="KW-0677">Repeat</keyword>
<dbReference type="EMBL" id="MTKT01005554">
    <property type="protein sequence ID" value="OWM66508.1"/>
    <property type="molecule type" value="Genomic_DNA"/>
</dbReference>
<evidence type="ECO:0000313" key="4">
    <source>
        <dbReference type="EMBL" id="PKI67329.1"/>
    </source>
</evidence>
<name>A0A218W216_PUNGR</name>
<reference evidence="5" key="1">
    <citation type="journal article" date="2017" name="Plant J.">
        <title>The pomegranate (Punica granatum L.) genome and the genomics of punicalagin biosynthesis.</title>
        <authorList>
            <person name="Qin G."/>
            <person name="Xu C."/>
            <person name="Ming R."/>
            <person name="Tang H."/>
            <person name="Guyot R."/>
            <person name="Kramer E.M."/>
            <person name="Hu Y."/>
            <person name="Yi X."/>
            <person name="Qi Y."/>
            <person name="Xu X."/>
            <person name="Gao Z."/>
            <person name="Pan H."/>
            <person name="Jian J."/>
            <person name="Tian Y."/>
            <person name="Yue Z."/>
            <person name="Xu Y."/>
        </authorList>
    </citation>
    <scope>NUCLEOTIDE SEQUENCE [LARGE SCALE GENOMIC DNA]</scope>
    <source>
        <strain evidence="5">cv. Dabenzi</strain>
    </source>
</reference>
<evidence type="ECO:0000256" key="2">
    <source>
        <dbReference type="ARBA" id="ARBA00022737"/>
    </source>
</evidence>
<proteinExistence type="inferred from homology"/>
<accession>A0A218W216</accession>
<dbReference type="InterPro" id="IPR011990">
    <property type="entry name" value="TPR-like_helical_dom_sf"/>
</dbReference>
<dbReference type="Gene3D" id="1.25.40.10">
    <property type="entry name" value="Tetratricopeptide repeat domain"/>
    <property type="match status" value="1"/>
</dbReference>
<dbReference type="Pfam" id="PF13041">
    <property type="entry name" value="PPR_2"/>
    <property type="match status" value="1"/>
</dbReference>
<organism evidence="3 5">
    <name type="scientific">Punica granatum</name>
    <name type="common">Pomegranate</name>
    <dbReference type="NCBI Taxonomy" id="22663"/>
    <lineage>
        <taxon>Eukaryota</taxon>
        <taxon>Viridiplantae</taxon>
        <taxon>Streptophyta</taxon>
        <taxon>Embryophyta</taxon>
        <taxon>Tracheophyta</taxon>
        <taxon>Spermatophyta</taxon>
        <taxon>Magnoliopsida</taxon>
        <taxon>eudicotyledons</taxon>
        <taxon>Gunneridae</taxon>
        <taxon>Pentapetalae</taxon>
        <taxon>rosids</taxon>
        <taxon>malvids</taxon>
        <taxon>Myrtales</taxon>
        <taxon>Lythraceae</taxon>
        <taxon>Punica</taxon>
    </lineage>
</organism>
<dbReference type="EMBL" id="PGOL01000620">
    <property type="protein sequence ID" value="PKI67329.1"/>
    <property type="molecule type" value="Genomic_DNA"/>
</dbReference>
<evidence type="ECO:0000256" key="1">
    <source>
        <dbReference type="ARBA" id="ARBA00007626"/>
    </source>
</evidence>
<dbReference type="PANTHER" id="PTHR47936">
    <property type="entry name" value="PPR_LONG DOMAIN-CONTAINING PROTEIN"/>
    <property type="match status" value="1"/>
</dbReference>
<dbReference type="Proteomes" id="UP000197138">
    <property type="component" value="Unassembled WGS sequence"/>
</dbReference>
<gene>
    <name evidence="3" type="ORF">CDL15_Pgr013725</name>
    <name evidence="4" type="ORF">CRG98_012278</name>
</gene>
<evidence type="ECO:0008006" key="7">
    <source>
        <dbReference type="Google" id="ProtNLM"/>
    </source>
</evidence>
<keyword evidence="6" id="KW-1185">Reference proteome</keyword>
<dbReference type="Proteomes" id="UP000233551">
    <property type="component" value="Unassembled WGS sequence"/>
</dbReference>